<protein>
    <submittedName>
        <fullName evidence="5">Zinc finger CCHC-type superfamily</fullName>
    </submittedName>
</protein>
<keyword evidence="1" id="KW-0862">Zinc</keyword>
<feature type="coiled-coil region" evidence="2">
    <location>
        <begin position="653"/>
        <end position="704"/>
    </location>
</feature>
<keyword evidence="1" id="KW-0479">Metal-binding</keyword>
<organism evidence="5 6">
    <name type="scientific">Arabidopsis suecica</name>
    <name type="common">Swedish thale-cress</name>
    <name type="synonym">Cardaminopsis suecica</name>
    <dbReference type="NCBI Taxonomy" id="45249"/>
    <lineage>
        <taxon>Eukaryota</taxon>
        <taxon>Viridiplantae</taxon>
        <taxon>Streptophyta</taxon>
        <taxon>Embryophyta</taxon>
        <taxon>Tracheophyta</taxon>
        <taxon>Spermatophyta</taxon>
        <taxon>Magnoliopsida</taxon>
        <taxon>eudicotyledons</taxon>
        <taxon>Gunneridae</taxon>
        <taxon>Pentapetalae</taxon>
        <taxon>rosids</taxon>
        <taxon>malvids</taxon>
        <taxon>Brassicales</taxon>
        <taxon>Brassicaceae</taxon>
        <taxon>Camelineae</taxon>
        <taxon>Arabidopsis</taxon>
    </lineage>
</organism>
<dbReference type="GO" id="GO:0008270">
    <property type="term" value="F:zinc ion binding"/>
    <property type="evidence" value="ECO:0007669"/>
    <property type="project" value="UniProtKB-KW"/>
</dbReference>
<evidence type="ECO:0000256" key="2">
    <source>
        <dbReference type="SAM" id="Coils"/>
    </source>
</evidence>
<reference evidence="5 6" key="1">
    <citation type="submission" date="2020-12" db="EMBL/GenBank/DDBJ databases">
        <title>Concerted genomic and epigenomic changes stabilize Arabidopsis allopolyploids.</title>
        <authorList>
            <person name="Chen Z."/>
        </authorList>
    </citation>
    <scope>NUCLEOTIDE SEQUENCE [LARGE SCALE GENOMIC DNA]</scope>
    <source>
        <strain evidence="5">As9502</strain>
        <tissue evidence="5">Leaf</tissue>
    </source>
</reference>
<dbReference type="AlphaFoldDB" id="A0A8T2CKF6"/>
<evidence type="ECO:0000256" key="3">
    <source>
        <dbReference type="SAM" id="MobiDB-lite"/>
    </source>
</evidence>
<dbReference type="OrthoDB" id="1750507at2759"/>
<dbReference type="InterPro" id="IPR054722">
    <property type="entry name" value="PolX-like_BBD"/>
</dbReference>
<proteinExistence type="predicted"/>
<dbReference type="EMBL" id="JAEFBJ010000006">
    <property type="protein sequence ID" value="KAG7599945.1"/>
    <property type="molecule type" value="Genomic_DNA"/>
</dbReference>
<evidence type="ECO:0000256" key="1">
    <source>
        <dbReference type="PROSITE-ProRule" id="PRU00047"/>
    </source>
</evidence>
<keyword evidence="6" id="KW-1185">Reference proteome</keyword>
<dbReference type="PANTHER" id="PTHR47592">
    <property type="entry name" value="PBF68 PROTEIN"/>
    <property type="match status" value="1"/>
</dbReference>
<keyword evidence="2" id="KW-0175">Coiled coil</keyword>
<dbReference type="Pfam" id="PF00098">
    <property type="entry name" value="zf-CCHC"/>
    <property type="match status" value="1"/>
</dbReference>
<feature type="region of interest" description="Disordered" evidence="3">
    <location>
        <begin position="729"/>
        <end position="752"/>
    </location>
</feature>
<dbReference type="GO" id="GO:0003676">
    <property type="term" value="F:nucleic acid binding"/>
    <property type="evidence" value="ECO:0007669"/>
    <property type="project" value="InterPro"/>
</dbReference>
<feature type="domain" description="CCHC-type" evidence="4">
    <location>
        <begin position="225"/>
        <end position="240"/>
    </location>
</feature>
<dbReference type="Pfam" id="PF14223">
    <property type="entry name" value="Retrotran_gag_2"/>
    <property type="match status" value="1"/>
</dbReference>
<name>A0A8T2CKF6_ARASU</name>
<feature type="region of interest" description="Disordered" evidence="3">
    <location>
        <begin position="448"/>
        <end position="530"/>
    </location>
</feature>
<dbReference type="PANTHER" id="PTHR47592:SF27">
    <property type="entry name" value="OS08G0421700 PROTEIN"/>
    <property type="match status" value="1"/>
</dbReference>
<comment type="caution">
    <text evidence="5">The sequence shown here is derived from an EMBL/GenBank/DDBJ whole genome shotgun (WGS) entry which is preliminary data.</text>
</comment>
<dbReference type="InterPro" id="IPR001878">
    <property type="entry name" value="Znf_CCHC"/>
</dbReference>
<dbReference type="PROSITE" id="PS50158">
    <property type="entry name" value="ZF_CCHC"/>
    <property type="match status" value="1"/>
</dbReference>
<accession>A0A8T2CKF6</accession>
<dbReference type="Pfam" id="PF22936">
    <property type="entry name" value="Pol_BBD"/>
    <property type="match status" value="1"/>
</dbReference>
<gene>
    <name evidence="5" type="ORF">ISN44_As06g041080</name>
</gene>
<evidence type="ECO:0000313" key="6">
    <source>
        <dbReference type="Proteomes" id="UP000694251"/>
    </source>
</evidence>
<dbReference type="SMART" id="SM00343">
    <property type="entry name" value="ZnF_C2HC"/>
    <property type="match status" value="1"/>
</dbReference>
<dbReference type="Proteomes" id="UP000694251">
    <property type="component" value="Chromosome 6"/>
</dbReference>
<evidence type="ECO:0000313" key="5">
    <source>
        <dbReference type="EMBL" id="KAG7599945.1"/>
    </source>
</evidence>
<keyword evidence="1" id="KW-0863">Zinc-finger</keyword>
<sequence>MSAMNVKIDKFSGRNSFSLIKMQDLLKQQGLWVTLSKDNKGKGDAAEMAIMEEKAHSTIMLCLEDEVIIEVSGETTAANMWKKLDTLYMTKSLQNKLLLKRRLFALRMQEGTPLKDHLDQLNSVLLELRIDVKVEDEDAALLLLVSLPLSYENFVESFIVNKVIVALEEVRSALHRRLLRHQAAGTGTYNQGSGLVASGSNGLGYNKKNRNRNQFSKGPKPDDVCNYCKERGHWKSDCPKRKQPGSAAVAENGTKSEQDFALVVSVNVQHSDVWVLDTGASYHMCPRREWFSTYAQVENGCIKMANSSISQVAGIGSIQIRTHDGRFCTLNDVRHVPSMEKNLISLSLLDSSGLKYSGGDGVLQVCQGSDVILKGVIRGTLYILHGFTVIGSASVASAEIHKEDMTKIWHMRLGHMSEIGMVPRDDWIGYLEKTGSDTQRGWARVLERTGSDTQSGRARVPREDGLGYPERMGSVTREDGLGYPVRTGSGIQRRRARVPSQDGLGYPERTGSGTQKGRARVPRDDWQGTRAGWQGTQAGWQCTRARWQGTRAGWQCIRARWQGTRAGWQCIRAGWQGYPSWLEGYPELIGRVPEQGRAVCFCSEPSLYAEALIAAEQDARRKLAEESLRVQHKAEATIESLNRLLTEEESLHETEVARAKKAAKREIAKANAEQIAALESGKRIEDEKVEVLKLKEEFGDAEAEYVRLGAELFEDLKIPLVSPDSACDDLENRSVEGDANLTSEAAHDLDEE</sequence>
<evidence type="ECO:0000259" key="4">
    <source>
        <dbReference type="PROSITE" id="PS50158"/>
    </source>
</evidence>